<proteinExistence type="predicted"/>
<dbReference type="OrthoDB" id="10297154at2759"/>
<feature type="non-terminal residue" evidence="1">
    <location>
        <position position="83"/>
    </location>
</feature>
<dbReference type="AlphaFoldDB" id="A0A2G5BF69"/>
<evidence type="ECO:0000313" key="2">
    <source>
        <dbReference type="Proteomes" id="UP000242474"/>
    </source>
</evidence>
<evidence type="ECO:0000313" key="1">
    <source>
        <dbReference type="EMBL" id="PIA17632.1"/>
    </source>
</evidence>
<reference evidence="1 2" key="1">
    <citation type="journal article" date="2015" name="Genome Biol. Evol.">
        <title>Phylogenomic analyses indicate that early fungi evolved digesting cell walls of algal ancestors of land plants.</title>
        <authorList>
            <person name="Chang Y."/>
            <person name="Wang S."/>
            <person name="Sekimoto S."/>
            <person name="Aerts A.L."/>
            <person name="Choi C."/>
            <person name="Clum A."/>
            <person name="LaButti K.M."/>
            <person name="Lindquist E.A."/>
            <person name="Yee Ngan C."/>
            <person name="Ohm R.A."/>
            <person name="Salamov A.A."/>
            <person name="Grigoriev I.V."/>
            <person name="Spatafora J.W."/>
            <person name="Berbee M.L."/>
        </authorList>
    </citation>
    <scope>NUCLEOTIDE SEQUENCE [LARGE SCALE GENOMIC DNA]</scope>
    <source>
        <strain evidence="1 2">NRRL 1564</strain>
    </source>
</reference>
<gene>
    <name evidence="1" type="ORF">COEREDRAFT_80331</name>
</gene>
<keyword evidence="2" id="KW-1185">Reference proteome</keyword>
<protein>
    <submittedName>
        <fullName evidence="1">Uncharacterized protein</fullName>
    </submittedName>
</protein>
<name>A0A2G5BF69_COERN</name>
<dbReference type="EMBL" id="KZ303493">
    <property type="protein sequence ID" value="PIA17632.1"/>
    <property type="molecule type" value="Genomic_DNA"/>
</dbReference>
<accession>A0A2G5BF69</accession>
<organism evidence="1 2">
    <name type="scientific">Coemansia reversa (strain ATCC 12441 / NRRL 1564)</name>
    <dbReference type="NCBI Taxonomy" id="763665"/>
    <lineage>
        <taxon>Eukaryota</taxon>
        <taxon>Fungi</taxon>
        <taxon>Fungi incertae sedis</taxon>
        <taxon>Zoopagomycota</taxon>
        <taxon>Kickxellomycotina</taxon>
        <taxon>Kickxellomycetes</taxon>
        <taxon>Kickxellales</taxon>
        <taxon>Kickxellaceae</taxon>
        <taxon>Coemansia</taxon>
    </lineage>
</organism>
<dbReference type="Proteomes" id="UP000242474">
    <property type="component" value="Unassembled WGS sequence"/>
</dbReference>
<sequence>MSGKENFVVIPGMEGRGDFHFKKGDFTTCGELRRAALAKFKLDDNYDLTWFPVNDEKVFETVSDDQNLKDLVEGCLGCAHFSI</sequence>